<evidence type="ECO:0000313" key="1">
    <source>
        <dbReference type="EMBL" id="EFN71692.1"/>
    </source>
</evidence>
<dbReference type="AlphaFoldDB" id="E2A4E5"/>
<sequence length="126" mass="13191">MAEASRLPEVAKEMKCLPAGEAALPPPPPGVSTPAVSLPPEPTFLARISRVLLFPGNVAGVAETAATTGEGRRGEIASNFASSTGKRGKGLGRRSLALIPRDGNKRNVRAMKKLRGFTLPSLLHVQ</sequence>
<evidence type="ECO:0000313" key="2">
    <source>
        <dbReference type="Proteomes" id="UP000000311"/>
    </source>
</evidence>
<dbReference type="EMBL" id="GL436635">
    <property type="protein sequence ID" value="EFN71692.1"/>
    <property type="molecule type" value="Genomic_DNA"/>
</dbReference>
<gene>
    <name evidence="1" type="ORF">EAG_14275</name>
</gene>
<reference evidence="1 2" key="1">
    <citation type="journal article" date="2010" name="Science">
        <title>Genomic comparison of the ants Camponotus floridanus and Harpegnathos saltator.</title>
        <authorList>
            <person name="Bonasio R."/>
            <person name="Zhang G."/>
            <person name="Ye C."/>
            <person name="Mutti N.S."/>
            <person name="Fang X."/>
            <person name="Qin N."/>
            <person name="Donahue G."/>
            <person name="Yang P."/>
            <person name="Li Q."/>
            <person name="Li C."/>
            <person name="Zhang P."/>
            <person name="Huang Z."/>
            <person name="Berger S.L."/>
            <person name="Reinberg D."/>
            <person name="Wang J."/>
            <person name="Liebig J."/>
        </authorList>
    </citation>
    <scope>NUCLEOTIDE SEQUENCE [LARGE SCALE GENOMIC DNA]</scope>
    <source>
        <strain evidence="2">C129</strain>
    </source>
</reference>
<dbReference type="Proteomes" id="UP000000311">
    <property type="component" value="Unassembled WGS sequence"/>
</dbReference>
<keyword evidence="2" id="KW-1185">Reference proteome</keyword>
<organism evidence="2">
    <name type="scientific">Camponotus floridanus</name>
    <name type="common">Florida carpenter ant</name>
    <dbReference type="NCBI Taxonomy" id="104421"/>
    <lineage>
        <taxon>Eukaryota</taxon>
        <taxon>Metazoa</taxon>
        <taxon>Ecdysozoa</taxon>
        <taxon>Arthropoda</taxon>
        <taxon>Hexapoda</taxon>
        <taxon>Insecta</taxon>
        <taxon>Pterygota</taxon>
        <taxon>Neoptera</taxon>
        <taxon>Endopterygota</taxon>
        <taxon>Hymenoptera</taxon>
        <taxon>Apocrita</taxon>
        <taxon>Aculeata</taxon>
        <taxon>Formicoidea</taxon>
        <taxon>Formicidae</taxon>
        <taxon>Formicinae</taxon>
        <taxon>Camponotus</taxon>
    </lineage>
</organism>
<accession>E2A4E5</accession>
<proteinExistence type="predicted"/>
<protein>
    <submittedName>
        <fullName evidence="1">Uncharacterized protein</fullName>
    </submittedName>
</protein>
<dbReference type="InParanoid" id="E2A4E5"/>
<name>E2A4E5_CAMFO</name>